<evidence type="ECO:0000313" key="2">
    <source>
        <dbReference type="EMBL" id="MCI84637.1"/>
    </source>
</evidence>
<evidence type="ECO:0000313" key="3">
    <source>
        <dbReference type="Proteomes" id="UP000265520"/>
    </source>
</evidence>
<proteinExistence type="predicted"/>
<keyword evidence="1" id="KW-0732">Signal</keyword>
<dbReference type="Proteomes" id="UP000265520">
    <property type="component" value="Unassembled WGS sequence"/>
</dbReference>
<name>A0A392V8V1_9FABA</name>
<protein>
    <submittedName>
        <fullName evidence="2">Uncharacterized protein</fullName>
    </submittedName>
</protein>
<comment type="caution">
    <text evidence="2">The sequence shown here is derived from an EMBL/GenBank/DDBJ whole genome shotgun (WGS) entry which is preliminary data.</text>
</comment>
<sequence>MSLFFIFQILLSLLRPHLPTSPPSSPTSVQICSHSITVTLLFSL</sequence>
<reference evidence="2 3" key="1">
    <citation type="journal article" date="2018" name="Front. Plant Sci.">
        <title>Red Clover (Trifolium pratense) and Zigzag Clover (T. medium) - A Picture of Genomic Similarities and Differences.</title>
        <authorList>
            <person name="Dluhosova J."/>
            <person name="Istvanek J."/>
            <person name="Nedelnik J."/>
            <person name="Repkova J."/>
        </authorList>
    </citation>
    <scope>NUCLEOTIDE SEQUENCE [LARGE SCALE GENOMIC DNA]</scope>
    <source>
        <strain evidence="3">cv. 10/8</strain>
        <tissue evidence="2">Leaf</tissue>
    </source>
</reference>
<dbReference type="EMBL" id="LXQA011095649">
    <property type="protein sequence ID" value="MCI84637.1"/>
    <property type="molecule type" value="Genomic_DNA"/>
</dbReference>
<feature type="non-terminal residue" evidence="2">
    <location>
        <position position="44"/>
    </location>
</feature>
<organism evidence="2 3">
    <name type="scientific">Trifolium medium</name>
    <dbReference type="NCBI Taxonomy" id="97028"/>
    <lineage>
        <taxon>Eukaryota</taxon>
        <taxon>Viridiplantae</taxon>
        <taxon>Streptophyta</taxon>
        <taxon>Embryophyta</taxon>
        <taxon>Tracheophyta</taxon>
        <taxon>Spermatophyta</taxon>
        <taxon>Magnoliopsida</taxon>
        <taxon>eudicotyledons</taxon>
        <taxon>Gunneridae</taxon>
        <taxon>Pentapetalae</taxon>
        <taxon>rosids</taxon>
        <taxon>fabids</taxon>
        <taxon>Fabales</taxon>
        <taxon>Fabaceae</taxon>
        <taxon>Papilionoideae</taxon>
        <taxon>50 kb inversion clade</taxon>
        <taxon>NPAAA clade</taxon>
        <taxon>Hologalegina</taxon>
        <taxon>IRL clade</taxon>
        <taxon>Trifolieae</taxon>
        <taxon>Trifolium</taxon>
    </lineage>
</organism>
<keyword evidence="3" id="KW-1185">Reference proteome</keyword>
<evidence type="ECO:0000256" key="1">
    <source>
        <dbReference type="SAM" id="SignalP"/>
    </source>
</evidence>
<feature type="signal peptide" evidence="1">
    <location>
        <begin position="1"/>
        <end position="19"/>
    </location>
</feature>
<accession>A0A392V8V1</accession>
<dbReference type="AlphaFoldDB" id="A0A392V8V1"/>
<feature type="chain" id="PRO_5017466301" evidence="1">
    <location>
        <begin position="20"/>
        <end position="44"/>
    </location>
</feature>